<protein>
    <submittedName>
        <fullName evidence="1">Uncharacterized protein</fullName>
    </submittedName>
</protein>
<dbReference type="AlphaFoldDB" id="A0A5M7BT58"/>
<dbReference type="SMR" id="A0A5M7BT58"/>
<dbReference type="Proteomes" id="UP000323946">
    <property type="component" value="Unassembled WGS sequence"/>
</dbReference>
<name>A0A5M7BT58_SACHI</name>
<reference evidence="1 2" key="1">
    <citation type="submission" date="2019-09" db="EMBL/GenBank/DDBJ databases">
        <title>Draft genome sequence of the thermophilic Saccharopolyspora hirsuta VKM Ac-666T.</title>
        <authorList>
            <person name="Lobastova T.G."/>
            <person name="Fokina V."/>
            <person name="Bragin E.Y."/>
            <person name="Shtratnikova V.Y."/>
            <person name="Starodumova I.P."/>
            <person name="Tarlachkov S.V."/>
            <person name="Donova M.V."/>
        </authorList>
    </citation>
    <scope>NUCLEOTIDE SEQUENCE [LARGE SCALE GENOMIC DNA]</scope>
    <source>
        <strain evidence="1 2">VKM Ac-666</strain>
    </source>
</reference>
<organism evidence="1 2">
    <name type="scientific">Saccharopolyspora hirsuta</name>
    <dbReference type="NCBI Taxonomy" id="1837"/>
    <lineage>
        <taxon>Bacteria</taxon>
        <taxon>Bacillati</taxon>
        <taxon>Actinomycetota</taxon>
        <taxon>Actinomycetes</taxon>
        <taxon>Pseudonocardiales</taxon>
        <taxon>Pseudonocardiaceae</taxon>
        <taxon>Saccharopolyspora</taxon>
    </lineage>
</organism>
<proteinExistence type="predicted"/>
<dbReference type="EMBL" id="VWPH01000012">
    <property type="protein sequence ID" value="KAA5829565.1"/>
    <property type="molecule type" value="Genomic_DNA"/>
</dbReference>
<gene>
    <name evidence="1" type="ORF">F1721_24940</name>
</gene>
<keyword evidence="2" id="KW-1185">Reference proteome</keyword>
<evidence type="ECO:0000313" key="2">
    <source>
        <dbReference type="Proteomes" id="UP000323946"/>
    </source>
</evidence>
<dbReference type="RefSeq" id="WP_150069205.1">
    <property type="nucleotide sequence ID" value="NZ_VWPH01000012.1"/>
</dbReference>
<accession>A0A5M7BT58</accession>
<comment type="caution">
    <text evidence="1">The sequence shown here is derived from an EMBL/GenBank/DDBJ whole genome shotgun (WGS) entry which is preliminary data.</text>
</comment>
<sequence>MRSNMSLASELVLESELSDLELLSQALQEAQDAHARGLIGGPGLDELQLERAARRARKADTKRLLNTRIPAEGAIA</sequence>
<evidence type="ECO:0000313" key="1">
    <source>
        <dbReference type="EMBL" id="KAA5829565.1"/>
    </source>
</evidence>